<evidence type="ECO:0000256" key="1">
    <source>
        <dbReference type="ARBA" id="ARBA00022596"/>
    </source>
</evidence>
<gene>
    <name evidence="2" type="primary">larC</name>
    <name evidence="2" type="ORF">ACFP3V_30765</name>
</gene>
<dbReference type="Gene3D" id="3.30.70.1380">
    <property type="entry name" value="Transcriptional regulatory protein pf0864 domain like"/>
    <property type="match status" value="1"/>
</dbReference>
<protein>
    <submittedName>
        <fullName evidence="2">Nickel pincer cofactor biosynthesis protein LarC</fullName>
        <ecNumber evidence="2">4.99.1.12</ecNumber>
    </submittedName>
</protein>
<dbReference type="InterPro" id="IPR002822">
    <property type="entry name" value="Ni_insertion"/>
</dbReference>
<organism evidence="2 3">
    <name type="scientific">Streptacidiphilus monticola</name>
    <dbReference type="NCBI Taxonomy" id="2161674"/>
    <lineage>
        <taxon>Bacteria</taxon>
        <taxon>Bacillati</taxon>
        <taxon>Actinomycetota</taxon>
        <taxon>Actinomycetes</taxon>
        <taxon>Kitasatosporales</taxon>
        <taxon>Streptomycetaceae</taxon>
        <taxon>Streptacidiphilus</taxon>
    </lineage>
</organism>
<comment type="caution">
    <text evidence="2">The sequence shown here is derived from an EMBL/GenBank/DDBJ whole genome shotgun (WGS) entry which is preliminary data.</text>
</comment>
<evidence type="ECO:0000313" key="3">
    <source>
        <dbReference type="Proteomes" id="UP001596174"/>
    </source>
</evidence>
<reference evidence="3" key="1">
    <citation type="journal article" date="2019" name="Int. J. Syst. Evol. Microbiol.">
        <title>The Global Catalogue of Microorganisms (GCM) 10K type strain sequencing project: providing services to taxonomists for standard genome sequencing and annotation.</title>
        <authorList>
            <consortium name="The Broad Institute Genomics Platform"/>
            <consortium name="The Broad Institute Genome Sequencing Center for Infectious Disease"/>
            <person name="Wu L."/>
            <person name="Ma J."/>
        </authorList>
    </citation>
    <scope>NUCLEOTIDE SEQUENCE [LARGE SCALE GENOMIC DNA]</scope>
    <source>
        <strain evidence="3">JCM 4816</strain>
    </source>
</reference>
<dbReference type="EMBL" id="JBHSQJ010000177">
    <property type="protein sequence ID" value="MFC5911576.1"/>
    <property type="molecule type" value="Genomic_DNA"/>
</dbReference>
<accession>A0ABW1GCI8</accession>
<dbReference type="HAMAP" id="MF_01074">
    <property type="entry name" value="LarC"/>
    <property type="match status" value="1"/>
</dbReference>
<name>A0ABW1GCI8_9ACTN</name>
<dbReference type="PANTHER" id="PTHR36566:SF1">
    <property type="entry name" value="PYRIDINIUM-3,5-BISTHIOCARBOXYLIC ACID MONONUCLEOTIDE NICKEL INSERTION PROTEIN"/>
    <property type="match status" value="1"/>
</dbReference>
<dbReference type="EC" id="4.99.1.12" evidence="2"/>
<keyword evidence="3" id="KW-1185">Reference proteome</keyword>
<evidence type="ECO:0000313" key="2">
    <source>
        <dbReference type="EMBL" id="MFC5911576.1"/>
    </source>
</evidence>
<dbReference type="GO" id="GO:0016829">
    <property type="term" value="F:lyase activity"/>
    <property type="evidence" value="ECO:0007669"/>
    <property type="project" value="UniProtKB-KW"/>
</dbReference>
<dbReference type="RefSeq" id="WP_380590779.1">
    <property type="nucleotide sequence ID" value="NZ_JBHSQJ010000177.1"/>
</dbReference>
<proteinExistence type="inferred from homology"/>
<dbReference type="Pfam" id="PF01969">
    <property type="entry name" value="Ni_insertion"/>
    <property type="match status" value="1"/>
</dbReference>
<dbReference type="Gene3D" id="3.10.20.300">
    <property type="entry name" value="mk0293 like domain"/>
    <property type="match status" value="1"/>
</dbReference>
<keyword evidence="2" id="KW-0456">Lyase</keyword>
<keyword evidence="1" id="KW-0533">Nickel</keyword>
<dbReference type="PANTHER" id="PTHR36566">
    <property type="entry name" value="NICKEL INSERTION PROTEIN-RELATED"/>
    <property type="match status" value="1"/>
</dbReference>
<dbReference type="NCBIfam" id="TIGR00299">
    <property type="entry name" value="nickel pincer cofactor biosynthesis protein LarC"/>
    <property type="match status" value="1"/>
</dbReference>
<sequence>MRAAWIDAGAGVAGDMLLGALTDAGAPLEAVQQAVDAVVPDTVRLTPEQVTRAGLRANRMHVDLLRPDQPHRTWAAVRERLEEAELPDRVRARALAVFARLAAAEARVHAVAPEQVHFHEVGAWDSIADVVGVSAALHALGVERLTAGPVAVGSGRIDAAHGSLPVPVPAVAELALGWRVFAGGSGELATPTGMALVTALAEACEDLPVLDLEAVGIGAGGRDVPGRPNVVRVLIGSVAQPPGAGPDTGDPGEAVVIEANVDDLDPRVWPLVLAALLDAGASDAWLTPVLMKKGRPAHTLSVLARPDRAEALREAVLRETSTLGLREHPVRKTASQRCWRDVEVHGTRLPVKIGHRDGRILQATPEFDPVAQLARELGLPVRVVLA</sequence>
<dbReference type="Proteomes" id="UP001596174">
    <property type="component" value="Unassembled WGS sequence"/>
</dbReference>
<feature type="non-terminal residue" evidence="2">
    <location>
        <position position="386"/>
    </location>
</feature>